<keyword evidence="1" id="KW-0472">Membrane</keyword>
<protein>
    <submittedName>
        <fullName evidence="2">Uncharacterized protein</fullName>
    </submittedName>
</protein>
<comment type="caution">
    <text evidence="2">The sequence shown here is derived from an EMBL/GenBank/DDBJ whole genome shotgun (WGS) entry which is preliminary data.</text>
</comment>
<accession>A0ABW0I428</accession>
<keyword evidence="3" id="KW-1185">Reference proteome</keyword>
<name>A0ABW0I428_9BACL</name>
<reference evidence="3" key="1">
    <citation type="journal article" date="2019" name="Int. J. Syst. Evol. Microbiol.">
        <title>The Global Catalogue of Microorganisms (GCM) 10K type strain sequencing project: providing services to taxonomists for standard genome sequencing and annotation.</title>
        <authorList>
            <consortium name="The Broad Institute Genomics Platform"/>
            <consortium name="The Broad Institute Genome Sequencing Center for Infectious Disease"/>
            <person name="Wu L."/>
            <person name="Ma J."/>
        </authorList>
    </citation>
    <scope>NUCLEOTIDE SEQUENCE [LARGE SCALE GENOMIC DNA]</scope>
    <source>
        <strain evidence="3">CGMCC 1.18575</strain>
    </source>
</reference>
<gene>
    <name evidence="2" type="ORF">ACFPOF_29300</name>
</gene>
<dbReference type="Proteomes" id="UP001596113">
    <property type="component" value="Unassembled WGS sequence"/>
</dbReference>
<evidence type="ECO:0000313" key="3">
    <source>
        <dbReference type="Proteomes" id="UP001596113"/>
    </source>
</evidence>
<keyword evidence="1" id="KW-0812">Transmembrane</keyword>
<proteinExistence type="predicted"/>
<sequence length="144" mass="15760">MNINWDFKSWSSSKKTLAIATVVAFLSLFMPWIKVTSAFGVGGSANGWEFSTFLALVIVSIPTVFALMDKELPKFNVQFFQGPLRGTVCGAYGVITAIYWMFHAKKSVMGLVGTKPGFGVYVFLLASVLAIYGSMKHTQGERAN</sequence>
<feature type="transmembrane region" description="Helical" evidence="1">
    <location>
        <begin position="118"/>
        <end position="135"/>
    </location>
</feature>
<evidence type="ECO:0000313" key="2">
    <source>
        <dbReference type="EMBL" id="MFC5406842.1"/>
    </source>
</evidence>
<evidence type="ECO:0000256" key="1">
    <source>
        <dbReference type="SAM" id="Phobius"/>
    </source>
</evidence>
<keyword evidence="1" id="KW-1133">Transmembrane helix</keyword>
<organism evidence="2 3">
    <name type="scientific">Cohnella soli</name>
    <dbReference type="NCBI Taxonomy" id="425005"/>
    <lineage>
        <taxon>Bacteria</taxon>
        <taxon>Bacillati</taxon>
        <taxon>Bacillota</taxon>
        <taxon>Bacilli</taxon>
        <taxon>Bacillales</taxon>
        <taxon>Paenibacillaceae</taxon>
        <taxon>Cohnella</taxon>
    </lineage>
</organism>
<feature type="transmembrane region" description="Helical" evidence="1">
    <location>
        <begin position="48"/>
        <end position="67"/>
    </location>
</feature>
<dbReference type="EMBL" id="JBHSMI010000062">
    <property type="protein sequence ID" value="MFC5406842.1"/>
    <property type="molecule type" value="Genomic_DNA"/>
</dbReference>
<feature type="transmembrane region" description="Helical" evidence="1">
    <location>
        <begin position="79"/>
        <end position="102"/>
    </location>
</feature>
<dbReference type="RefSeq" id="WP_378138967.1">
    <property type="nucleotide sequence ID" value="NZ_JBHSMI010000062.1"/>
</dbReference>